<keyword evidence="7 8" id="KW-0349">Heme</keyword>
<keyword evidence="6 8" id="KW-0503">Monooxygenase</keyword>
<proteinExistence type="inferred from homology"/>
<reference evidence="10" key="1">
    <citation type="submission" date="2025-08" db="UniProtKB">
        <authorList>
            <consortium name="RefSeq"/>
        </authorList>
    </citation>
    <scope>IDENTIFICATION</scope>
</reference>
<evidence type="ECO:0000256" key="5">
    <source>
        <dbReference type="ARBA" id="ARBA00023004"/>
    </source>
</evidence>
<gene>
    <name evidence="10" type="primary">LOC105367829</name>
</gene>
<dbReference type="KEGG" id="csol:105367829"/>
<keyword evidence="9" id="KW-1185">Reference proteome</keyword>
<dbReference type="GO" id="GO:0005506">
    <property type="term" value="F:iron ion binding"/>
    <property type="evidence" value="ECO:0007669"/>
    <property type="project" value="InterPro"/>
</dbReference>
<dbReference type="PANTHER" id="PTHR24303">
    <property type="entry name" value="HEME-BINDING MONOOXYGENASE FAMILY"/>
    <property type="match status" value="1"/>
</dbReference>
<dbReference type="PRINTS" id="PR00463">
    <property type="entry name" value="EP450I"/>
</dbReference>
<evidence type="ECO:0000313" key="10">
    <source>
        <dbReference type="RefSeq" id="XP_011504948.1"/>
    </source>
</evidence>
<keyword evidence="3 7" id="KW-0479">Metal-binding</keyword>
<evidence type="ECO:0000256" key="2">
    <source>
        <dbReference type="ARBA" id="ARBA00010617"/>
    </source>
</evidence>
<organism evidence="9 10">
    <name type="scientific">Ceratosolen solmsi marchali</name>
    <dbReference type="NCBI Taxonomy" id="326594"/>
    <lineage>
        <taxon>Eukaryota</taxon>
        <taxon>Metazoa</taxon>
        <taxon>Ecdysozoa</taxon>
        <taxon>Arthropoda</taxon>
        <taxon>Hexapoda</taxon>
        <taxon>Insecta</taxon>
        <taxon>Pterygota</taxon>
        <taxon>Neoptera</taxon>
        <taxon>Endopterygota</taxon>
        <taxon>Hymenoptera</taxon>
        <taxon>Apocrita</taxon>
        <taxon>Proctotrupomorpha</taxon>
        <taxon>Chalcidoidea</taxon>
        <taxon>Agaonidae</taxon>
        <taxon>Agaoninae</taxon>
        <taxon>Ceratosolen</taxon>
    </lineage>
</organism>
<dbReference type="AlphaFoldDB" id="A0AAJ6YV61"/>
<dbReference type="RefSeq" id="XP_011504948.1">
    <property type="nucleotide sequence ID" value="XM_011506646.1"/>
</dbReference>
<dbReference type="Proteomes" id="UP000695007">
    <property type="component" value="Unplaced"/>
</dbReference>
<dbReference type="GeneID" id="105367829"/>
<dbReference type="GO" id="GO:0004497">
    <property type="term" value="F:monooxygenase activity"/>
    <property type="evidence" value="ECO:0007669"/>
    <property type="project" value="UniProtKB-KW"/>
</dbReference>
<dbReference type="PANTHER" id="PTHR24303:SF31">
    <property type="entry name" value="CYTOCHROME P450 307A1-RELATED"/>
    <property type="match status" value="1"/>
</dbReference>
<dbReference type="PROSITE" id="PS00086">
    <property type="entry name" value="CYTOCHROME_P450"/>
    <property type="match status" value="1"/>
</dbReference>
<dbReference type="InterPro" id="IPR017972">
    <property type="entry name" value="Cyt_P450_CS"/>
</dbReference>
<evidence type="ECO:0000256" key="3">
    <source>
        <dbReference type="ARBA" id="ARBA00022723"/>
    </source>
</evidence>
<accession>A0AAJ6YV61</accession>
<evidence type="ECO:0000313" key="9">
    <source>
        <dbReference type="Proteomes" id="UP000695007"/>
    </source>
</evidence>
<evidence type="ECO:0000256" key="4">
    <source>
        <dbReference type="ARBA" id="ARBA00023002"/>
    </source>
</evidence>
<dbReference type="InterPro" id="IPR036396">
    <property type="entry name" value="Cyt_P450_sf"/>
</dbReference>
<dbReference type="Gene3D" id="1.10.630.10">
    <property type="entry name" value="Cytochrome P450"/>
    <property type="match status" value="1"/>
</dbReference>
<keyword evidence="5 7" id="KW-0408">Iron</keyword>
<evidence type="ECO:0000256" key="7">
    <source>
        <dbReference type="PIRSR" id="PIRSR602401-1"/>
    </source>
</evidence>
<evidence type="ECO:0000256" key="8">
    <source>
        <dbReference type="RuleBase" id="RU000461"/>
    </source>
</evidence>
<dbReference type="Pfam" id="PF00067">
    <property type="entry name" value="p450"/>
    <property type="match status" value="1"/>
</dbReference>
<feature type="binding site" description="axial binding residue" evidence="7">
    <location>
        <position position="481"/>
    </location>
    <ligand>
        <name>heme</name>
        <dbReference type="ChEBI" id="CHEBI:30413"/>
    </ligand>
    <ligandPart>
        <name>Fe</name>
        <dbReference type="ChEBI" id="CHEBI:18248"/>
    </ligandPart>
</feature>
<dbReference type="GO" id="GO:0016705">
    <property type="term" value="F:oxidoreductase activity, acting on paired donors, with incorporation or reduction of molecular oxygen"/>
    <property type="evidence" value="ECO:0007669"/>
    <property type="project" value="InterPro"/>
</dbReference>
<dbReference type="InterPro" id="IPR001128">
    <property type="entry name" value="Cyt_P450"/>
</dbReference>
<dbReference type="GO" id="GO:0020037">
    <property type="term" value="F:heme binding"/>
    <property type="evidence" value="ECO:0007669"/>
    <property type="project" value="InterPro"/>
</dbReference>
<sequence length="545" mass="61305">MAVVAFWLLLGCAAILSLGLAFLPHLLRRIKDLLREKAAGGPVPEGPQDEEAKRCLKGPRALPLLGSLHRLAGPAGPFGAFTAMAHEYGEIYEIQLGVSRCVVVSSYRLVKEVLITKGSHFGGRPDFMRFHQLFGGDRNNSLALCDWSDLQRKRRSIARSFCSPRGGSSQQEELSRVAVDEMLQLLNVLSHQANAPILKGERPVKPVILTAIGNMFTQYMCSTRFGYYDEKFNRVVRIFDEIFWDINQGYAVDFLPWLKIFYTRHMHRLNNWATEIRSFILKQIIEPRRASLDLENGVPRDFTDALLLHLESTESELSWQHIIFELEDFLGGHSAIGNLVMMILANAVSHTNVQAKIQEECDAVLNQKSNVNGLKLVSLNDRLSMPYTEAVIWETLRVSSSPIVPHVATCETDIGGYPIAKDTVIFVNNYDLNLGESYWGQDCKEFRPERFLKQAEQDHTMVTRVMRPEHFVPFSTGKRTCIGQRLVQGFAFIVVTGLLSRFDISAPFKADIKSKIQPSCVAVPPDCFNLVFTPRKTVSSNSSAL</sequence>
<evidence type="ECO:0000256" key="1">
    <source>
        <dbReference type="ARBA" id="ARBA00001971"/>
    </source>
</evidence>
<protein>
    <submittedName>
        <fullName evidence="10">Cytochrome P450 307a1-like</fullName>
    </submittedName>
</protein>
<comment type="cofactor">
    <cofactor evidence="1 7">
        <name>heme</name>
        <dbReference type="ChEBI" id="CHEBI:30413"/>
    </cofactor>
</comment>
<comment type="similarity">
    <text evidence="2 8">Belongs to the cytochrome P450 family.</text>
</comment>
<keyword evidence="4 8" id="KW-0560">Oxidoreductase</keyword>
<evidence type="ECO:0000256" key="6">
    <source>
        <dbReference type="ARBA" id="ARBA00023033"/>
    </source>
</evidence>
<dbReference type="CDD" id="cd20617">
    <property type="entry name" value="CYP1_2-like"/>
    <property type="match status" value="1"/>
</dbReference>
<dbReference type="InterPro" id="IPR002401">
    <property type="entry name" value="Cyt_P450_E_grp-I"/>
</dbReference>
<dbReference type="PRINTS" id="PR00385">
    <property type="entry name" value="P450"/>
</dbReference>
<dbReference type="SUPFAM" id="SSF48264">
    <property type="entry name" value="Cytochrome P450"/>
    <property type="match status" value="1"/>
</dbReference>
<name>A0AAJ6YV61_9HYME</name>